<gene>
    <name evidence="2" type="ORF">IscW_ISCW019839</name>
</gene>
<evidence type="ECO:0000256" key="1">
    <source>
        <dbReference type="SAM" id="MobiDB-lite"/>
    </source>
</evidence>
<dbReference type="InParanoid" id="B7PWL1"/>
<evidence type="ECO:0000313" key="3">
    <source>
        <dbReference type="EnsemblMetazoa" id="ISCW019839-PA"/>
    </source>
</evidence>
<proteinExistence type="predicted"/>
<dbReference type="PaxDb" id="6945-B7PWL1"/>
<reference evidence="2 4" key="1">
    <citation type="submission" date="2008-03" db="EMBL/GenBank/DDBJ databases">
        <title>Annotation of Ixodes scapularis.</title>
        <authorList>
            <consortium name="Ixodes scapularis Genome Project Consortium"/>
            <person name="Caler E."/>
            <person name="Hannick L.I."/>
            <person name="Bidwell S."/>
            <person name="Joardar V."/>
            <person name="Thiagarajan M."/>
            <person name="Amedeo P."/>
            <person name="Galinsky K.J."/>
            <person name="Schobel S."/>
            <person name="Inman J."/>
            <person name="Hostetler J."/>
            <person name="Miller J."/>
            <person name="Hammond M."/>
            <person name="Megy K."/>
            <person name="Lawson D."/>
            <person name="Kodira C."/>
            <person name="Sutton G."/>
            <person name="Meyer J."/>
            <person name="Hill C.A."/>
            <person name="Birren B."/>
            <person name="Nene V."/>
            <person name="Collins F."/>
            <person name="Alarcon-Chaidez F."/>
            <person name="Wikel S."/>
            <person name="Strausberg R."/>
        </authorList>
    </citation>
    <scope>NUCLEOTIDE SEQUENCE [LARGE SCALE GENOMIC DNA]</scope>
    <source>
        <strain evidence="4">Wikel</strain>
        <strain evidence="2">Wikel colony</strain>
    </source>
</reference>
<dbReference type="EnsemblMetazoa" id="ISCW019839-RA">
    <property type="protein sequence ID" value="ISCW019839-PA"/>
    <property type="gene ID" value="ISCW019839"/>
</dbReference>
<dbReference type="AlphaFoldDB" id="B7PWL1"/>
<evidence type="ECO:0000313" key="4">
    <source>
        <dbReference type="Proteomes" id="UP000001555"/>
    </source>
</evidence>
<dbReference type="HOGENOM" id="CLU_1688687_0_0_1"/>
<feature type="region of interest" description="Disordered" evidence="1">
    <location>
        <begin position="84"/>
        <end position="109"/>
    </location>
</feature>
<dbReference type="Proteomes" id="UP000001555">
    <property type="component" value="Unassembled WGS sequence"/>
</dbReference>
<protein>
    <submittedName>
        <fullName evidence="2 3">Uncharacterized protein</fullName>
    </submittedName>
</protein>
<evidence type="ECO:0000313" key="2">
    <source>
        <dbReference type="EMBL" id="EEC10983.1"/>
    </source>
</evidence>
<organism>
    <name type="scientific">Ixodes scapularis</name>
    <name type="common">Black-legged tick</name>
    <name type="synonym">Deer tick</name>
    <dbReference type="NCBI Taxonomy" id="6945"/>
    <lineage>
        <taxon>Eukaryota</taxon>
        <taxon>Metazoa</taxon>
        <taxon>Ecdysozoa</taxon>
        <taxon>Arthropoda</taxon>
        <taxon>Chelicerata</taxon>
        <taxon>Arachnida</taxon>
        <taxon>Acari</taxon>
        <taxon>Parasitiformes</taxon>
        <taxon>Ixodida</taxon>
        <taxon>Ixodoidea</taxon>
        <taxon>Ixodidae</taxon>
        <taxon>Ixodinae</taxon>
        <taxon>Ixodes</taxon>
    </lineage>
</organism>
<name>B7PWL1_IXOSC</name>
<keyword evidence="4" id="KW-1185">Reference proteome</keyword>
<dbReference type="VEuPathDB" id="VectorBase:ISCI019839"/>
<dbReference type="VEuPathDB" id="VectorBase:ISCW019839"/>
<dbReference type="EMBL" id="ABJB010585359">
    <property type="status" value="NOT_ANNOTATED_CDS"/>
    <property type="molecule type" value="Genomic_DNA"/>
</dbReference>
<accession>B7PWL1</accession>
<dbReference type="EMBL" id="DS808801">
    <property type="protein sequence ID" value="EEC10983.1"/>
    <property type="molecule type" value="Genomic_DNA"/>
</dbReference>
<sequence>MFPMRMFPPTPPPSHYARRARTSKMHPVGEECELSYSSAPPSTMSPMAAASAVSSVSRGPVVVVGPSGPLRKVRPVRVDFAELAGGGRASGSGRGLRRPGALSGPSLQQPRLSLLGKPINYKARHRDHRYRRAQAALHNLLERPRGWKALSYHLSL</sequence>
<reference evidence="3" key="2">
    <citation type="submission" date="2020-05" db="UniProtKB">
        <authorList>
            <consortium name="EnsemblMetazoa"/>
        </authorList>
    </citation>
    <scope>IDENTIFICATION</scope>
    <source>
        <strain evidence="3">wikel</strain>
    </source>
</reference>
<feature type="compositionally biased region" description="Gly residues" evidence="1">
    <location>
        <begin position="84"/>
        <end position="94"/>
    </location>
</feature>
<dbReference type="STRING" id="6945.B7PWL1"/>